<dbReference type="AlphaFoldDB" id="A0A5D4HZ22"/>
<dbReference type="InterPro" id="IPR008979">
    <property type="entry name" value="Galactose-bd-like_sf"/>
</dbReference>
<comment type="caution">
    <text evidence="2">The sequence shown here is derived from an EMBL/GenBank/DDBJ whole genome shotgun (WGS) entry which is preliminary data.</text>
</comment>
<feature type="compositionally biased region" description="Pro residues" evidence="1">
    <location>
        <begin position="1"/>
        <end position="14"/>
    </location>
</feature>
<evidence type="ECO:0000313" key="3">
    <source>
        <dbReference type="Proteomes" id="UP000323242"/>
    </source>
</evidence>
<reference evidence="2 3" key="1">
    <citation type="submission" date="2019-08" db="EMBL/GenBank/DDBJ databases">
        <title>Draft genome for granaticin producer strain Streptomyces parvus C05.</title>
        <authorList>
            <person name="Gonzalez-Pimentel J.L."/>
        </authorList>
    </citation>
    <scope>NUCLEOTIDE SEQUENCE [LARGE SCALE GENOMIC DNA]</scope>
    <source>
        <strain evidence="2 3">C05</strain>
    </source>
</reference>
<dbReference type="EMBL" id="VSZQ01000413">
    <property type="protein sequence ID" value="TYR45095.1"/>
    <property type="molecule type" value="Genomic_DNA"/>
</dbReference>
<proteinExistence type="predicted"/>
<feature type="non-terminal residue" evidence="2">
    <location>
        <position position="1"/>
    </location>
</feature>
<dbReference type="Gene3D" id="2.60.120.260">
    <property type="entry name" value="Galactose-binding domain-like"/>
    <property type="match status" value="1"/>
</dbReference>
<dbReference type="GO" id="GO:0016829">
    <property type="term" value="F:lyase activity"/>
    <property type="evidence" value="ECO:0007669"/>
    <property type="project" value="UniProtKB-KW"/>
</dbReference>
<evidence type="ECO:0000256" key="1">
    <source>
        <dbReference type="SAM" id="MobiDB-lite"/>
    </source>
</evidence>
<sequence>PTDPTPGPTDPTPPGGTNLSIGAGSDGSSKASGTSFGHLRDGDLTTYWAPAGSTGHASIKWDSATAVSSVVIREAAGSAGSIGAWRLLDADAGTVLASGDGAGTISFPRTTLRKITFEIVSSTGSPRIAEFETYAG</sequence>
<protein>
    <submittedName>
        <fullName evidence="2">Pectate lyase</fullName>
    </submittedName>
</protein>
<keyword evidence="2" id="KW-0456">Lyase</keyword>
<dbReference type="Proteomes" id="UP000323242">
    <property type="component" value="Unassembled WGS sequence"/>
</dbReference>
<evidence type="ECO:0000313" key="2">
    <source>
        <dbReference type="EMBL" id="TYR45095.1"/>
    </source>
</evidence>
<dbReference type="SUPFAM" id="SSF49785">
    <property type="entry name" value="Galactose-binding domain-like"/>
    <property type="match status" value="1"/>
</dbReference>
<name>A0A5D4HZ22_9ACTN</name>
<gene>
    <name evidence="2" type="ORF">FY004_37405</name>
</gene>
<accession>A0A5D4HZ22</accession>
<feature type="compositionally biased region" description="Low complexity" evidence="1">
    <location>
        <begin position="15"/>
        <end position="35"/>
    </location>
</feature>
<keyword evidence="3" id="KW-1185">Reference proteome</keyword>
<organism evidence="2 3">
    <name type="scientific">Streptomyces parvus</name>
    <dbReference type="NCBI Taxonomy" id="66428"/>
    <lineage>
        <taxon>Bacteria</taxon>
        <taxon>Bacillati</taxon>
        <taxon>Actinomycetota</taxon>
        <taxon>Actinomycetes</taxon>
        <taxon>Kitasatosporales</taxon>
        <taxon>Streptomycetaceae</taxon>
        <taxon>Streptomyces</taxon>
    </lineage>
</organism>
<feature type="region of interest" description="Disordered" evidence="1">
    <location>
        <begin position="1"/>
        <end position="36"/>
    </location>
</feature>